<evidence type="ECO:0000313" key="1">
    <source>
        <dbReference type="EMBL" id="VUC27502.1"/>
    </source>
</evidence>
<organism evidence="1 2">
    <name type="scientific">Bionectria ochroleuca</name>
    <name type="common">Gliocladium roseum</name>
    <dbReference type="NCBI Taxonomy" id="29856"/>
    <lineage>
        <taxon>Eukaryota</taxon>
        <taxon>Fungi</taxon>
        <taxon>Dikarya</taxon>
        <taxon>Ascomycota</taxon>
        <taxon>Pezizomycotina</taxon>
        <taxon>Sordariomycetes</taxon>
        <taxon>Hypocreomycetidae</taxon>
        <taxon>Hypocreales</taxon>
        <taxon>Bionectriaceae</taxon>
        <taxon>Clonostachys</taxon>
    </lineage>
</organism>
<protein>
    <submittedName>
        <fullName evidence="1">Uncharacterized protein</fullName>
    </submittedName>
</protein>
<keyword evidence="2" id="KW-1185">Reference proteome</keyword>
<proteinExistence type="predicted"/>
<reference evidence="1 2" key="1">
    <citation type="submission" date="2019-06" db="EMBL/GenBank/DDBJ databases">
        <authorList>
            <person name="Broberg M."/>
        </authorList>
    </citation>
    <scope>NUCLEOTIDE SEQUENCE [LARGE SCALE GENOMIC DNA]</scope>
</reference>
<name>A0ABY6U8V4_BIOOC</name>
<accession>A0ABY6U8V4</accession>
<evidence type="ECO:0000313" key="2">
    <source>
        <dbReference type="Proteomes" id="UP000766486"/>
    </source>
</evidence>
<dbReference type="EMBL" id="CABFNS010000768">
    <property type="protein sequence ID" value="VUC27502.1"/>
    <property type="molecule type" value="Genomic_DNA"/>
</dbReference>
<gene>
    <name evidence="1" type="ORF">CLO192961_LOCUS211859</name>
</gene>
<dbReference type="Proteomes" id="UP000766486">
    <property type="component" value="Unassembled WGS sequence"/>
</dbReference>
<sequence>MSHVVQAEVQDRHFELGLRKLDDQGPDRLGLVRCLSRQTGELQVPMEKLDLCVLEGHPEGLLEASPRQVVVLQVAT</sequence>
<comment type="caution">
    <text evidence="1">The sequence shown here is derived from an EMBL/GenBank/DDBJ whole genome shotgun (WGS) entry which is preliminary data.</text>
</comment>